<dbReference type="InterPro" id="IPR010333">
    <property type="entry name" value="VirJ"/>
</dbReference>
<proteinExistence type="predicted"/>
<evidence type="ECO:0000259" key="2">
    <source>
        <dbReference type="Pfam" id="PF06057"/>
    </source>
</evidence>
<accession>A0A7X5U787</accession>
<dbReference type="Gene3D" id="3.40.50.1820">
    <property type="entry name" value="alpha/beta hydrolase"/>
    <property type="match status" value="1"/>
</dbReference>
<dbReference type="Pfam" id="PF06057">
    <property type="entry name" value="VirJ"/>
    <property type="match status" value="1"/>
</dbReference>
<keyword evidence="4" id="KW-1185">Reference proteome</keyword>
<feature type="transmembrane region" description="Helical" evidence="1">
    <location>
        <begin position="46"/>
        <end position="65"/>
    </location>
</feature>
<keyword evidence="1" id="KW-0812">Transmembrane</keyword>
<gene>
    <name evidence="3" type="ORF">HBF25_01540</name>
</gene>
<dbReference type="Proteomes" id="UP000490980">
    <property type="component" value="Unassembled WGS sequence"/>
</dbReference>
<evidence type="ECO:0000256" key="1">
    <source>
        <dbReference type="SAM" id="Phobius"/>
    </source>
</evidence>
<dbReference type="AlphaFoldDB" id="A0A7X5U787"/>
<evidence type="ECO:0000313" key="3">
    <source>
        <dbReference type="EMBL" id="NII05065.1"/>
    </source>
</evidence>
<sequence length="300" mass="33659">MGATLHRRGRRHCRAPRAGECRQPDFRWSGWSGAPVTFTAKKVVRYVLLAIVALGALALLAWHPWTHASMEKSTVELPALASPPKGEEDLLVVIYSGDGGWWDLDQRLGAVFVQRGIPVAGVSTFKYFWRYRSPQESAHDLDGLLDKYTAQWSKKRVLLIGYSFGADVLPTIVGMIRPDNRAKLAQLVLLSGSRDVNFEIELEGYMKQGWWTTHTHNFLQWLNPVVHTDAMPPIVQLGGKPPMACYYGQEDADDSLCTDHRLPSFVTVYQKPGSHHFDENYEKLATELIQRMPAGASTSP</sequence>
<comment type="caution">
    <text evidence="3">The sequence shown here is derived from an EMBL/GenBank/DDBJ whole genome shotgun (WGS) entry which is preliminary data.</text>
</comment>
<organism evidence="3 4">
    <name type="scientific">Luteibacter anthropi</name>
    <dbReference type="NCBI Taxonomy" id="564369"/>
    <lineage>
        <taxon>Bacteria</taxon>
        <taxon>Pseudomonadati</taxon>
        <taxon>Pseudomonadota</taxon>
        <taxon>Gammaproteobacteria</taxon>
        <taxon>Lysobacterales</taxon>
        <taxon>Rhodanobacteraceae</taxon>
        <taxon>Luteibacter</taxon>
    </lineage>
</organism>
<protein>
    <submittedName>
        <fullName evidence="3">Virulence protein</fullName>
    </submittedName>
</protein>
<name>A0A7X5U787_9GAMM</name>
<reference evidence="3 4" key="1">
    <citation type="submission" date="2020-03" db="EMBL/GenBank/DDBJ databases">
        <authorList>
            <person name="Lai Q."/>
        </authorList>
    </citation>
    <scope>NUCLEOTIDE SEQUENCE [LARGE SCALE GENOMIC DNA]</scope>
    <source>
        <strain evidence="3 4">CCUG 25036</strain>
    </source>
</reference>
<evidence type="ECO:0000313" key="4">
    <source>
        <dbReference type="Proteomes" id="UP000490980"/>
    </source>
</evidence>
<feature type="domain" description="Bacterial virulence" evidence="2">
    <location>
        <begin position="89"/>
        <end position="292"/>
    </location>
</feature>
<keyword evidence="1" id="KW-0472">Membrane</keyword>
<dbReference type="InterPro" id="IPR029058">
    <property type="entry name" value="AB_hydrolase_fold"/>
</dbReference>
<dbReference type="SUPFAM" id="SSF53474">
    <property type="entry name" value="alpha/beta-Hydrolases"/>
    <property type="match status" value="1"/>
</dbReference>
<keyword evidence="1" id="KW-1133">Transmembrane helix</keyword>
<dbReference type="EMBL" id="JAARLZ010000001">
    <property type="protein sequence ID" value="NII05065.1"/>
    <property type="molecule type" value="Genomic_DNA"/>
</dbReference>